<evidence type="ECO:0000259" key="5">
    <source>
        <dbReference type="PROSITE" id="PS50931"/>
    </source>
</evidence>
<dbReference type="Gene3D" id="3.40.190.290">
    <property type="match status" value="1"/>
</dbReference>
<reference evidence="6 7" key="1">
    <citation type="submission" date="2016-05" db="EMBL/GenBank/DDBJ databases">
        <title>Complete Genome and Methylome Analysis of Psychrotrophic Bacterial Isolates from Antarctic Lake Untersee.</title>
        <authorList>
            <person name="Fomenkov A."/>
            <person name="Akimov V.N."/>
            <person name="Vasilyeva L.V."/>
            <person name="Andersen D."/>
            <person name="Vincze T."/>
            <person name="Roberts R.J."/>
        </authorList>
    </citation>
    <scope>NUCLEOTIDE SEQUENCE [LARGE SCALE GENOMIC DNA]</scope>
    <source>
        <strain evidence="6 7">U14-5</strain>
    </source>
</reference>
<evidence type="ECO:0000256" key="3">
    <source>
        <dbReference type="ARBA" id="ARBA00023125"/>
    </source>
</evidence>
<dbReference type="GO" id="GO:0003700">
    <property type="term" value="F:DNA-binding transcription factor activity"/>
    <property type="evidence" value="ECO:0007669"/>
    <property type="project" value="InterPro"/>
</dbReference>
<feature type="domain" description="HTH lysR-type" evidence="5">
    <location>
        <begin position="2"/>
        <end position="59"/>
    </location>
</feature>
<comment type="similarity">
    <text evidence="1">Belongs to the LysR transcriptional regulatory family.</text>
</comment>
<keyword evidence="2" id="KW-0805">Transcription regulation</keyword>
<proteinExistence type="inferred from homology"/>
<dbReference type="KEGG" id="rgi:RGI145_22070"/>
<name>A0A1L7AMW2_9PROT</name>
<dbReference type="PRINTS" id="PR00039">
    <property type="entry name" value="HTHLYSR"/>
</dbReference>
<dbReference type="EMBL" id="CP015584">
    <property type="protein sequence ID" value="APT60106.1"/>
    <property type="molecule type" value="Genomic_DNA"/>
</dbReference>
<dbReference type="PROSITE" id="PS50931">
    <property type="entry name" value="HTH_LYSR"/>
    <property type="match status" value="1"/>
</dbReference>
<dbReference type="Gene3D" id="1.10.10.10">
    <property type="entry name" value="Winged helix-like DNA-binding domain superfamily/Winged helix DNA-binding domain"/>
    <property type="match status" value="1"/>
</dbReference>
<keyword evidence="3" id="KW-0238">DNA-binding</keyword>
<dbReference type="SUPFAM" id="SSF46785">
    <property type="entry name" value="Winged helix' DNA-binding domain"/>
    <property type="match status" value="1"/>
</dbReference>
<evidence type="ECO:0000256" key="4">
    <source>
        <dbReference type="ARBA" id="ARBA00023163"/>
    </source>
</evidence>
<dbReference type="InterPro" id="IPR000847">
    <property type="entry name" value="LysR_HTH_N"/>
</dbReference>
<accession>A0A1L7AMW2</accession>
<dbReference type="Proteomes" id="UP000185494">
    <property type="component" value="Chromosome 2"/>
</dbReference>
<dbReference type="InterPro" id="IPR005119">
    <property type="entry name" value="LysR_subst-bd"/>
</dbReference>
<dbReference type="CDD" id="cd05466">
    <property type="entry name" value="PBP2_LTTR_substrate"/>
    <property type="match status" value="1"/>
</dbReference>
<dbReference type="InterPro" id="IPR036388">
    <property type="entry name" value="WH-like_DNA-bd_sf"/>
</dbReference>
<dbReference type="Pfam" id="PF03466">
    <property type="entry name" value="LysR_substrate"/>
    <property type="match status" value="1"/>
</dbReference>
<evidence type="ECO:0000256" key="1">
    <source>
        <dbReference type="ARBA" id="ARBA00009437"/>
    </source>
</evidence>
<sequence>MPTIKQLEALRWIVALGSFEKAAERLHTTQSAISKRIQELEAELRTPVFDRAQRSSRLTAKGEAIMTLAEELLSVRDRILAVGTSRAIAMRQLRFGVTELTAMTWLPAFVSELRASYPNIALEPEVEMSADLVESLRKGSLDFIIVPDTFWTPGLRRVPLINVQNAWMCSPELFHDRRMLPLRELARFNILTQGRRSGSGLVFGKWLEENGVEFPRLLTSNSLMAMVGLTLAAVGVSYLPQSCFGGLVEQGRLWVISTDPPLPAVTYALMFRGTESSNVVDSLANIARSTCNFSDPIRWA</sequence>
<organism evidence="6 7">
    <name type="scientific">Roseomonas gilardii</name>
    <dbReference type="NCBI Taxonomy" id="257708"/>
    <lineage>
        <taxon>Bacteria</taxon>
        <taxon>Pseudomonadati</taxon>
        <taxon>Pseudomonadota</taxon>
        <taxon>Alphaproteobacteria</taxon>
        <taxon>Acetobacterales</taxon>
        <taxon>Roseomonadaceae</taxon>
        <taxon>Roseomonas</taxon>
    </lineage>
</organism>
<gene>
    <name evidence="6" type="ORF">RGI145_22070</name>
</gene>
<evidence type="ECO:0000313" key="6">
    <source>
        <dbReference type="EMBL" id="APT60106.1"/>
    </source>
</evidence>
<dbReference type="InterPro" id="IPR036390">
    <property type="entry name" value="WH_DNA-bd_sf"/>
</dbReference>
<dbReference type="SUPFAM" id="SSF53850">
    <property type="entry name" value="Periplasmic binding protein-like II"/>
    <property type="match status" value="1"/>
</dbReference>
<dbReference type="AlphaFoldDB" id="A0A1L7AMW2"/>
<dbReference type="Pfam" id="PF00126">
    <property type="entry name" value="HTH_1"/>
    <property type="match status" value="1"/>
</dbReference>
<protein>
    <submittedName>
        <fullName evidence="6">LysR family transcriptional regulator</fullName>
    </submittedName>
</protein>
<evidence type="ECO:0000256" key="2">
    <source>
        <dbReference type="ARBA" id="ARBA00023015"/>
    </source>
</evidence>
<dbReference type="InterPro" id="IPR050176">
    <property type="entry name" value="LTTR"/>
</dbReference>
<dbReference type="STRING" id="257708.RGI145_22070"/>
<dbReference type="RefSeq" id="WP_075800813.1">
    <property type="nucleotide sequence ID" value="NZ_CP015584.1"/>
</dbReference>
<dbReference type="GO" id="GO:0003677">
    <property type="term" value="F:DNA binding"/>
    <property type="evidence" value="ECO:0007669"/>
    <property type="project" value="UniProtKB-KW"/>
</dbReference>
<keyword evidence="4" id="KW-0804">Transcription</keyword>
<dbReference type="PANTHER" id="PTHR30579">
    <property type="entry name" value="TRANSCRIPTIONAL REGULATOR"/>
    <property type="match status" value="1"/>
</dbReference>
<evidence type="ECO:0000313" key="7">
    <source>
        <dbReference type="Proteomes" id="UP000185494"/>
    </source>
</evidence>